<gene>
    <name evidence="8" type="ORF">FJQ89_25095</name>
</gene>
<evidence type="ECO:0000313" key="9">
    <source>
        <dbReference type="Proteomes" id="UP000316665"/>
    </source>
</evidence>
<dbReference type="GO" id="GO:0016757">
    <property type="term" value="F:glycosyltransferase activity"/>
    <property type="evidence" value="ECO:0007669"/>
    <property type="project" value="UniProtKB-KW"/>
</dbReference>
<dbReference type="InterPro" id="IPR029044">
    <property type="entry name" value="Nucleotide-diphossugar_trans"/>
</dbReference>
<protein>
    <submittedName>
        <fullName evidence="8">Glycosyltransferase</fullName>
    </submittedName>
</protein>
<feature type="transmembrane region" description="Helical" evidence="6">
    <location>
        <begin position="271"/>
        <end position="289"/>
    </location>
</feature>
<comment type="subcellular location">
    <subcellularLocation>
        <location evidence="1">Cell membrane</location>
    </subcellularLocation>
</comment>
<dbReference type="KEGG" id="jas:FJQ89_25095"/>
<evidence type="ECO:0000256" key="3">
    <source>
        <dbReference type="ARBA" id="ARBA00022676"/>
    </source>
</evidence>
<dbReference type="OrthoDB" id="8564828at2"/>
<dbReference type="GO" id="GO:0005886">
    <property type="term" value="C:plasma membrane"/>
    <property type="evidence" value="ECO:0007669"/>
    <property type="project" value="UniProtKB-SubCell"/>
</dbReference>
<organism evidence="8 9">
    <name type="scientific">Janthinobacterium tructae</name>
    <dbReference type="NCBI Taxonomy" id="2590869"/>
    <lineage>
        <taxon>Bacteria</taxon>
        <taxon>Pseudomonadati</taxon>
        <taxon>Pseudomonadota</taxon>
        <taxon>Betaproteobacteria</taxon>
        <taxon>Burkholderiales</taxon>
        <taxon>Oxalobacteraceae</taxon>
        <taxon>Janthinobacterium</taxon>
    </lineage>
</organism>
<evidence type="ECO:0000259" key="7">
    <source>
        <dbReference type="Pfam" id="PF00535"/>
    </source>
</evidence>
<evidence type="ECO:0000256" key="4">
    <source>
        <dbReference type="ARBA" id="ARBA00022679"/>
    </source>
</evidence>
<dbReference type="AlphaFoldDB" id="A0A4Y6RM48"/>
<sequence length="336" mass="36615">MSRMAVSVIIKALNEEKHIARAIESALRAVSKVGGEVILADSASTDRTVEIASAYPVTIVSLANPLERCCGIGAQLGYQHARGEFIYVLDGDMVMHDGFLEAALACFAENAMLAGVGGMVCEKNLDSLEYRMRVARASPDLKPGEVGRLDGGALYRRAAVDKLGYLTDRNLHSYEEFDLGIRLRAAGWSLQRIPVNAVDHYGHTTEAVKLLLRRWKTGYICGSGEVLRAAIGKSHLPLVLRELRDLHLSGAIIAWGLAMVGVWWLPASLLATTGAFLLVLILPILLMAVKKRSLARATYSIFSWCLGTAGLLRGFYASRRPPTESIRVRLHSPGAY</sequence>
<dbReference type="Pfam" id="PF00535">
    <property type="entry name" value="Glycos_transf_2"/>
    <property type="match status" value="1"/>
</dbReference>
<dbReference type="PANTHER" id="PTHR43646">
    <property type="entry name" value="GLYCOSYLTRANSFERASE"/>
    <property type="match status" value="1"/>
</dbReference>
<dbReference type="InterPro" id="IPR001173">
    <property type="entry name" value="Glyco_trans_2-like"/>
</dbReference>
<keyword evidence="6" id="KW-0812">Transmembrane</keyword>
<evidence type="ECO:0000256" key="1">
    <source>
        <dbReference type="ARBA" id="ARBA00004236"/>
    </source>
</evidence>
<reference evidence="8 9" key="1">
    <citation type="submission" date="2019-06" db="EMBL/GenBank/DDBJ databases">
        <title>Complete genome sequence of Janthinobacterium sp. SNU WT3 isolated from diseased rainbow trout.</title>
        <authorList>
            <person name="Oh W.T."/>
            <person name="Park S.C."/>
        </authorList>
    </citation>
    <scope>NUCLEOTIDE SEQUENCE [LARGE SCALE GENOMIC DNA]</scope>
    <source>
        <strain evidence="8 9">SNU WT3</strain>
    </source>
</reference>
<proteinExistence type="predicted"/>
<evidence type="ECO:0000256" key="5">
    <source>
        <dbReference type="ARBA" id="ARBA00023136"/>
    </source>
</evidence>
<evidence type="ECO:0000256" key="6">
    <source>
        <dbReference type="SAM" id="Phobius"/>
    </source>
</evidence>
<feature type="domain" description="Glycosyltransferase 2-like" evidence="7">
    <location>
        <begin position="7"/>
        <end position="163"/>
    </location>
</feature>
<dbReference type="Gene3D" id="3.90.550.10">
    <property type="entry name" value="Spore Coat Polysaccharide Biosynthesis Protein SpsA, Chain A"/>
    <property type="match status" value="1"/>
</dbReference>
<evidence type="ECO:0000256" key="2">
    <source>
        <dbReference type="ARBA" id="ARBA00022475"/>
    </source>
</evidence>
<dbReference type="EMBL" id="CP041185">
    <property type="protein sequence ID" value="QDG73345.1"/>
    <property type="molecule type" value="Genomic_DNA"/>
</dbReference>
<keyword evidence="3" id="KW-0328">Glycosyltransferase</keyword>
<keyword evidence="6" id="KW-1133">Transmembrane helix</keyword>
<feature type="transmembrane region" description="Helical" evidence="6">
    <location>
        <begin position="246"/>
        <end position="265"/>
    </location>
</feature>
<accession>A0A4Y6RM48</accession>
<evidence type="ECO:0000313" key="8">
    <source>
        <dbReference type="EMBL" id="QDG73345.1"/>
    </source>
</evidence>
<keyword evidence="5 6" id="KW-0472">Membrane</keyword>
<keyword evidence="9" id="KW-1185">Reference proteome</keyword>
<name>A0A4Y6RM48_9BURK</name>
<dbReference type="PANTHER" id="PTHR43646:SF2">
    <property type="entry name" value="GLYCOSYLTRANSFERASE 2-LIKE DOMAIN-CONTAINING PROTEIN"/>
    <property type="match status" value="1"/>
</dbReference>
<dbReference type="SUPFAM" id="SSF53448">
    <property type="entry name" value="Nucleotide-diphospho-sugar transferases"/>
    <property type="match status" value="1"/>
</dbReference>
<dbReference type="Proteomes" id="UP000316665">
    <property type="component" value="Chromosome"/>
</dbReference>
<keyword evidence="4 8" id="KW-0808">Transferase</keyword>
<keyword evidence="2" id="KW-1003">Cell membrane</keyword>